<evidence type="ECO:0000256" key="4">
    <source>
        <dbReference type="PROSITE-ProRule" id="PRU00335"/>
    </source>
</evidence>
<sequence length="205" mass="23081">MTEDPPVDEPQREKNRSERRAALVSAAYALFAERGYAATTMDDVAQAAGLSRRTAFRYFATKEALVFPERDDRLVLLADALVAREHETPFETVRRACLALARRYQDERDRMLAQHRLVQSEPALIGRELQLDRAFEEQLEQAFARGERDTSRGKRRARVRASAVIGAVRASLREWLEGGASTDLVRLGRETFAELEQGFGGGGEQ</sequence>
<dbReference type="AlphaFoldDB" id="A0A0F6VZB1"/>
<evidence type="ECO:0000256" key="2">
    <source>
        <dbReference type="ARBA" id="ARBA00023125"/>
    </source>
</evidence>
<dbReference type="PROSITE" id="PS50977">
    <property type="entry name" value="HTH_TETR_2"/>
    <property type="match status" value="1"/>
</dbReference>
<reference evidence="6 7" key="1">
    <citation type="submission" date="2015-03" db="EMBL/GenBank/DDBJ databases">
        <title>Genome assembly of Sandaracinus amylolyticus DSM 53668.</title>
        <authorList>
            <person name="Sharma G."/>
            <person name="Subramanian S."/>
        </authorList>
    </citation>
    <scope>NUCLEOTIDE SEQUENCE [LARGE SCALE GENOMIC DNA]</scope>
    <source>
        <strain evidence="6 7">DSM 53668</strain>
    </source>
</reference>
<dbReference type="STRING" id="927083.DB32_000611"/>
<feature type="domain" description="HTH tetR-type" evidence="5">
    <location>
        <begin position="17"/>
        <end position="77"/>
    </location>
</feature>
<dbReference type="KEGG" id="samy:DB32_000611"/>
<evidence type="ECO:0000256" key="1">
    <source>
        <dbReference type="ARBA" id="ARBA00023015"/>
    </source>
</evidence>
<evidence type="ECO:0000313" key="6">
    <source>
        <dbReference type="EMBL" id="AKF03462.1"/>
    </source>
</evidence>
<keyword evidence="1" id="KW-0805">Transcription regulation</keyword>
<dbReference type="GO" id="GO:0000976">
    <property type="term" value="F:transcription cis-regulatory region binding"/>
    <property type="evidence" value="ECO:0007669"/>
    <property type="project" value="TreeGrafter"/>
</dbReference>
<dbReference type="SUPFAM" id="SSF46689">
    <property type="entry name" value="Homeodomain-like"/>
    <property type="match status" value="1"/>
</dbReference>
<dbReference type="Pfam" id="PF00440">
    <property type="entry name" value="TetR_N"/>
    <property type="match status" value="1"/>
</dbReference>
<dbReference type="EMBL" id="CP011125">
    <property type="protein sequence ID" value="AKF03462.1"/>
    <property type="molecule type" value="Genomic_DNA"/>
</dbReference>
<dbReference type="SUPFAM" id="SSF48498">
    <property type="entry name" value="Tetracyclin repressor-like, C-terminal domain"/>
    <property type="match status" value="1"/>
</dbReference>
<dbReference type="InterPro" id="IPR001647">
    <property type="entry name" value="HTH_TetR"/>
</dbReference>
<keyword evidence="7" id="KW-1185">Reference proteome</keyword>
<dbReference type="Pfam" id="PF17754">
    <property type="entry name" value="TetR_C_14"/>
    <property type="match status" value="1"/>
</dbReference>
<evidence type="ECO:0000313" key="7">
    <source>
        <dbReference type="Proteomes" id="UP000034883"/>
    </source>
</evidence>
<gene>
    <name evidence="6" type="ORF">DB32_000611</name>
</gene>
<keyword evidence="3" id="KW-0804">Transcription</keyword>
<feature type="DNA-binding region" description="H-T-H motif" evidence="4">
    <location>
        <begin position="40"/>
        <end position="59"/>
    </location>
</feature>
<accession>A0A0F6VZB1</accession>
<dbReference type="PRINTS" id="PR00455">
    <property type="entry name" value="HTHTETR"/>
</dbReference>
<dbReference type="PANTHER" id="PTHR30055">
    <property type="entry name" value="HTH-TYPE TRANSCRIPTIONAL REGULATOR RUTR"/>
    <property type="match status" value="1"/>
</dbReference>
<dbReference type="Proteomes" id="UP000034883">
    <property type="component" value="Chromosome"/>
</dbReference>
<keyword evidence="2 4" id="KW-0238">DNA-binding</keyword>
<dbReference type="InterPro" id="IPR041347">
    <property type="entry name" value="MftR_C"/>
</dbReference>
<evidence type="ECO:0000256" key="3">
    <source>
        <dbReference type="ARBA" id="ARBA00023163"/>
    </source>
</evidence>
<dbReference type="InterPro" id="IPR023772">
    <property type="entry name" value="DNA-bd_HTH_TetR-type_CS"/>
</dbReference>
<dbReference type="PANTHER" id="PTHR30055:SF238">
    <property type="entry name" value="MYCOFACTOCIN BIOSYNTHESIS TRANSCRIPTIONAL REGULATOR MFTR-RELATED"/>
    <property type="match status" value="1"/>
</dbReference>
<dbReference type="InterPro" id="IPR036271">
    <property type="entry name" value="Tet_transcr_reg_TetR-rel_C_sf"/>
</dbReference>
<dbReference type="Gene3D" id="1.10.357.10">
    <property type="entry name" value="Tetracycline Repressor, domain 2"/>
    <property type="match status" value="1"/>
</dbReference>
<evidence type="ECO:0000259" key="5">
    <source>
        <dbReference type="PROSITE" id="PS50977"/>
    </source>
</evidence>
<organism evidence="6 7">
    <name type="scientific">Sandaracinus amylolyticus</name>
    <dbReference type="NCBI Taxonomy" id="927083"/>
    <lineage>
        <taxon>Bacteria</taxon>
        <taxon>Pseudomonadati</taxon>
        <taxon>Myxococcota</taxon>
        <taxon>Polyangia</taxon>
        <taxon>Polyangiales</taxon>
        <taxon>Sandaracinaceae</taxon>
        <taxon>Sandaracinus</taxon>
    </lineage>
</organism>
<dbReference type="PROSITE" id="PS01081">
    <property type="entry name" value="HTH_TETR_1"/>
    <property type="match status" value="1"/>
</dbReference>
<dbReference type="GO" id="GO:0003700">
    <property type="term" value="F:DNA-binding transcription factor activity"/>
    <property type="evidence" value="ECO:0007669"/>
    <property type="project" value="TreeGrafter"/>
</dbReference>
<protein>
    <submittedName>
        <fullName evidence="6">Transcriptional regulator, TetR family protein</fullName>
    </submittedName>
</protein>
<name>A0A0F6VZB1_9BACT</name>
<dbReference type="InterPro" id="IPR050109">
    <property type="entry name" value="HTH-type_TetR-like_transc_reg"/>
</dbReference>
<dbReference type="InterPro" id="IPR009057">
    <property type="entry name" value="Homeodomain-like_sf"/>
</dbReference>
<dbReference type="Gene3D" id="1.10.10.60">
    <property type="entry name" value="Homeodomain-like"/>
    <property type="match status" value="1"/>
</dbReference>
<proteinExistence type="predicted"/>